<evidence type="ECO:0000259" key="1">
    <source>
        <dbReference type="SMART" id="SM00579"/>
    </source>
</evidence>
<gene>
    <name evidence="2" type="ordered locus">AXX17_At4g11680</name>
</gene>
<dbReference type="SMART" id="SM00579">
    <property type="entry name" value="FBD"/>
    <property type="match status" value="1"/>
</dbReference>
<dbReference type="InterPro" id="IPR001810">
    <property type="entry name" value="F-box_dom"/>
</dbReference>
<dbReference type="Pfam" id="PF08387">
    <property type="entry name" value="FBD"/>
    <property type="match status" value="1"/>
</dbReference>
<feature type="domain" description="FBD" evidence="1">
    <location>
        <begin position="342"/>
        <end position="412"/>
    </location>
</feature>
<evidence type="ECO:0000313" key="2">
    <source>
        <dbReference type="EMBL" id="OAO98434.1"/>
    </source>
</evidence>
<dbReference type="InterPro" id="IPR055411">
    <property type="entry name" value="LRR_FXL15/At3g58940/PEG3-like"/>
</dbReference>
<dbReference type="SUPFAM" id="SSF81383">
    <property type="entry name" value="F-box domain"/>
    <property type="match status" value="1"/>
</dbReference>
<dbReference type="EMBL" id="LUHQ01000004">
    <property type="protein sequence ID" value="OAO98434.1"/>
    <property type="molecule type" value="Genomic_DNA"/>
</dbReference>
<dbReference type="PANTHER" id="PTHR31900:SF28">
    <property type="entry name" value="FBD DOMAIN-CONTAINING PROTEIN"/>
    <property type="match status" value="1"/>
</dbReference>
<dbReference type="Gene3D" id="3.80.10.10">
    <property type="entry name" value="Ribonuclease Inhibitor"/>
    <property type="match status" value="1"/>
</dbReference>
<dbReference type="InterPro" id="IPR006566">
    <property type="entry name" value="FBD"/>
</dbReference>
<dbReference type="Pfam" id="PF00646">
    <property type="entry name" value="F-box"/>
    <property type="match status" value="1"/>
</dbReference>
<dbReference type="InterPro" id="IPR053781">
    <property type="entry name" value="F-box_AtFBL13-like"/>
</dbReference>
<dbReference type="SUPFAM" id="SSF52047">
    <property type="entry name" value="RNI-like"/>
    <property type="match status" value="1"/>
</dbReference>
<organism evidence="2 3">
    <name type="scientific">Arabidopsis thaliana</name>
    <name type="common">Mouse-ear cress</name>
    <dbReference type="NCBI Taxonomy" id="3702"/>
    <lineage>
        <taxon>Eukaryota</taxon>
        <taxon>Viridiplantae</taxon>
        <taxon>Streptophyta</taxon>
        <taxon>Embryophyta</taxon>
        <taxon>Tracheophyta</taxon>
        <taxon>Spermatophyta</taxon>
        <taxon>Magnoliopsida</taxon>
        <taxon>eudicotyledons</taxon>
        <taxon>Gunneridae</taxon>
        <taxon>Pentapetalae</taxon>
        <taxon>rosids</taxon>
        <taxon>malvids</taxon>
        <taxon>Brassicales</taxon>
        <taxon>Brassicaceae</taxon>
        <taxon>Camelineae</taxon>
        <taxon>Arabidopsis</taxon>
    </lineage>
</organism>
<dbReference type="InterPro" id="IPR036047">
    <property type="entry name" value="F-box-like_dom_sf"/>
</dbReference>
<reference evidence="3" key="1">
    <citation type="journal article" date="2016" name="Proc. Natl. Acad. Sci. U.S.A.">
        <title>Chromosome-level assembly of Arabidopsis thaliana Ler reveals the extent of translocation and inversion polymorphisms.</title>
        <authorList>
            <person name="Zapata L."/>
            <person name="Ding J."/>
            <person name="Willing E.M."/>
            <person name="Hartwig B."/>
            <person name="Bezdan D."/>
            <person name="Jiao W.B."/>
            <person name="Patel V."/>
            <person name="Velikkakam James G."/>
            <person name="Koornneef M."/>
            <person name="Ossowski S."/>
            <person name="Schneeberger K."/>
        </authorList>
    </citation>
    <scope>NUCLEOTIDE SEQUENCE [LARGE SCALE GENOMIC DNA]</scope>
    <source>
        <strain evidence="3">cv. Landsberg erecta</strain>
    </source>
</reference>
<accession>A0A178UZ87</accession>
<evidence type="ECO:0000313" key="3">
    <source>
        <dbReference type="Proteomes" id="UP000078284"/>
    </source>
</evidence>
<dbReference type="InterPro" id="IPR050232">
    <property type="entry name" value="FBL13/AtMIF1-like"/>
</dbReference>
<dbReference type="InterPro" id="IPR032675">
    <property type="entry name" value="LRR_dom_sf"/>
</dbReference>
<comment type="caution">
    <text evidence="2">The sequence shown here is derived from an EMBL/GenBank/DDBJ whole genome shotgun (WGS) entry which is preliminary data.</text>
</comment>
<name>A0A178UZ87_ARATH</name>
<dbReference type="PANTHER" id="PTHR31900">
    <property type="entry name" value="F-BOX/RNI SUPERFAMILY PROTEIN-RELATED"/>
    <property type="match status" value="1"/>
</dbReference>
<dbReference type="Proteomes" id="UP000078284">
    <property type="component" value="Chromosome 4"/>
</dbReference>
<dbReference type="ExpressionAtlas" id="A0A178UZ87">
    <property type="expression patterns" value="baseline and differential"/>
</dbReference>
<dbReference type="AlphaFoldDB" id="A0A178UZ87"/>
<sequence>MDRISGLPDEILVKIMSLAPTKAAVSTSILSKRWEFLWMWLTKLEFGDELYSESEFKSLQCFLDRNLPLHRAPVIESFRLELSGLYFKPEDIRMWVVVVVSRYIRELEIYCPEKQHILPSSLYTCKSLVILKLDGGIILDVPPMVCLPSLRTLELKGVRVFSDASLQRLLSNCPVLEDLVVNLYHHDNTLKLTIIFPSLHRLSLYIGYTCDVDEFVIDTPSLEYFKLEDRNYDSHPCLIENMPKLTVAYVDVRSTDLQSLIGSITSVKYLTISSKAMFGDGFIFNHLEHLTLRVWDDYPWNVLVQVLKDSPNLRELSCLSEMNDHHQNFGLFLWDQPSTVPECMLSSLQKFTWTEYLGRPEDRDIAVYILKNACRLRTATIDSDTRLFTKLEMITELTRSSRASTTCELIFY</sequence>
<dbReference type="CDD" id="cd22160">
    <property type="entry name" value="F-box_AtFBL13-like"/>
    <property type="match status" value="1"/>
</dbReference>
<protein>
    <recommendedName>
        <fullName evidence="1">FBD domain-containing protein</fullName>
    </recommendedName>
</protein>
<dbReference type="Pfam" id="PF24758">
    <property type="entry name" value="LRR_At5g56370"/>
    <property type="match status" value="1"/>
</dbReference>
<proteinExistence type="predicted"/>